<gene>
    <name evidence="1" type="ORF">SMTD_LOCUS1659</name>
</gene>
<evidence type="ECO:0000313" key="1">
    <source>
        <dbReference type="EMBL" id="VDO80267.1"/>
    </source>
</evidence>
<evidence type="ECO:0000313" key="2">
    <source>
        <dbReference type="Proteomes" id="UP000269396"/>
    </source>
</evidence>
<keyword evidence="2" id="KW-1185">Reference proteome</keyword>
<reference evidence="1 2" key="1">
    <citation type="submission" date="2018-11" db="EMBL/GenBank/DDBJ databases">
        <authorList>
            <consortium name="Pathogen Informatics"/>
        </authorList>
    </citation>
    <scope>NUCLEOTIDE SEQUENCE [LARGE SCALE GENOMIC DNA]</scope>
    <source>
        <strain>Denwood</strain>
        <strain evidence="2">Zambia</strain>
    </source>
</reference>
<dbReference type="EMBL" id="UZAL01001934">
    <property type="protein sequence ID" value="VDO80267.1"/>
    <property type="molecule type" value="Genomic_DNA"/>
</dbReference>
<proteinExistence type="predicted"/>
<protein>
    <submittedName>
        <fullName evidence="1">Uncharacterized protein</fullName>
    </submittedName>
</protein>
<sequence>MIHLQQNVPFQLHRHVFYWNLNDHSYAQKCNLIFQSSHTIDHLEVNASR</sequence>
<name>A0A3P7Z8H8_9TREM</name>
<organism evidence="1 2">
    <name type="scientific">Schistosoma mattheei</name>
    <dbReference type="NCBI Taxonomy" id="31246"/>
    <lineage>
        <taxon>Eukaryota</taxon>
        <taxon>Metazoa</taxon>
        <taxon>Spiralia</taxon>
        <taxon>Lophotrochozoa</taxon>
        <taxon>Platyhelminthes</taxon>
        <taxon>Trematoda</taxon>
        <taxon>Digenea</taxon>
        <taxon>Strigeidida</taxon>
        <taxon>Schistosomatoidea</taxon>
        <taxon>Schistosomatidae</taxon>
        <taxon>Schistosoma</taxon>
    </lineage>
</organism>
<dbReference type="Proteomes" id="UP000269396">
    <property type="component" value="Unassembled WGS sequence"/>
</dbReference>
<dbReference type="AlphaFoldDB" id="A0A3P7Z8H8"/>
<accession>A0A3P7Z8H8</accession>